<proteinExistence type="predicted"/>
<organism evidence="1 2">
    <name type="scientific">Gandjariella thermophila</name>
    <dbReference type="NCBI Taxonomy" id="1931992"/>
    <lineage>
        <taxon>Bacteria</taxon>
        <taxon>Bacillati</taxon>
        <taxon>Actinomycetota</taxon>
        <taxon>Actinomycetes</taxon>
        <taxon>Pseudonocardiales</taxon>
        <taxon>Pseudonocardiaceae</taxon>
        <taxon>Gandjariella</taxon>
    </lineage>
</organism>
<comment type="caution">
    <text evidence="1">The sequence shown here is derived from an EMBL/GenBank/DDBJ whole genome shotgun (WGS) entry which is preliminary data.</text>
</comment>
<evidence type="ECO:0000313" key="1">
    <source>
        <dbReference type="EMBL" id="GDY32368.1"/>
    </source>
</evidence>
<keyword evidence="2" id="KW-1185">Reference proteome</keyword>
<protein>
    <submittedName>
        <fullName evidence="1">Uncharacterized protein</fullName>
    </submittedName>
</protein>
<sequence length="43" mass="4191">MAASVSALSLALAAGLTIVVRPAARATTQQITTTGAPVDPAAR</sequence>
<accession>A0A4D4JCI2</accession>
<dbReference type="AlphaFoldDB" id="A0A4D4JCI2"/>
<dbReference type="EMBL" id="BJFL01000023">
    <property type="protein sequence ID" value="GDY32368.1"/>
    <property type="molecule type" value="Genomic_DNA"/>
</dbReference>
<dbReference type="Proteomes" id="UP000298860">
    <property type="component" value="Unassembled WGS sequence"/>
</dbReference>
<name>A0A4D4JCI2_9PSEU</name>
<gene>
    <name evidence="1" type="ORF">GTS_40010</name>
</gene>
<reference evidence="2" key="1">
    <citation type="submission" date="2019-04" db="EMBL/GenBank/DDBJ databases">
        <title>Draft genome sequence of Pseudonocardiaceae bacterium SL3-2-4.</title>
        <authorList>
            <person name="Ningsih F."/>
            <person name="Yokota A."/>
            <person name="Sakai Y."/>
            <person name="Nanatani K."/>
            <person name="Yabe S."/>
            <person name="Oetari A."/>
            <person name="Sjamsuridzal W."/>
        </authorList>
    </citation>
    <scope>NUCLEOTIDE SEQUENCE [LARGE SCALE GENOMIC DNA]</scope>
    <source>
        <strain evidence="2">SL3-2-4</strain>
    </source>
</reference>
<dbReference type="RefSeq" id="WP_264081655.1">
    <property type="nucleotide sequence ID" value="NZ_BJFL01000023.1"/>
</dbReference>
<evidence type="ECO:0000313" key="2">
    <source>
        <dbReference type="Proteomes" id="UP000298860"/>
    </source>
</evidence>